<dbReference type="PROSITE" id="PS50828">
    <property type="entry name" value="SMR"/>
    <property type="match status" value="1"/>
</dbReference>
<gene>
    <name evidence="3" type="ORF">BGZ99_006761</name>
</gene>
<sequence>MGSALSHEAPPPVPSFDRKHYSASETSYQRQLREYNASRKSQATQNTYDYNRTSTVYPNAHASTSANSTANYWDDDMRAYYARLAAKEPPSPPSVLGHEYYRKLARDSATLQKQYSAQSQAAYKSRNGAQAKELSMKAKAHWSKMNEYNELAKNAAFEANNKSHSRDFMDLHDLYVSEAIELVTKRLEEFVKNEDTQLTIIVGQGNNSKDGVAKIKPAVTQLVKKFQVKVTLDKPNKGCILVEALSEEARAKGTHSRTKSNPERISALPTAPEVRVRSTTLTSAYYGDDHDNDWSSNYLTSVTRDRSRLDVYGMPLASEASVRTTSMTSRPASSSYSPYSAYSASQAPARTTTSTTYPDRYGQERSRVYATPTTPKNEQGFLGWLVSAIFGSS</sequence>
<dbReference type="InterPro" id="IPR002625">
    <property type="entry name" value="Smr_dom"/>
</dbReference>
<dbReference type="EMBL" id="JAAAIP010000467">
    <property type="protein sequence ID" value="KAG0316641.1"/>
    <property type="molecule type" value="Genomic_DNA"/>
</dbReference>
<keyword evidence="4" id="KW-1185">Reference proteome</keyword>
<dbReference type="AlphaFoldDB" id="A0A9P6RBB0"/>
<dbReference type="InterPro" id="IPR036063">
    <property type="entry name" value="Smr_dom_sf"/>
</dbReference>
<dbReference type="PANTHER" id="PTHR47417">
    <property type="entry name" value="SMR DOMAIN-CONTAINING PROTEIN YPL199C"/>
    <property type="match status" value="1"/>
</dbReference>
<protein>
    <recommendedName>
        <fullName evidence="2">Smr domain-containing protein</fullName>
    </recommendedName>
</protein>
<dbReference type="Gene3D" id="3.30.1370.110">
    <property type="match status" value="1"/>
</dbReference>
<proteinExistence type="predicted"/>
<dbReference type="Pfam" id="PF01713">
    <property type="entry name" value="Smr"/>
    <property type="match status" value="1"/>
</dbReference>
<feature type="compositionally biased region" description="Low complexity" evidence="1">
    <location>
        <begin position="323"/>
        <end position="350"/>
    </location>
</feature>
<accession>A0A9P6RBB0</accession>
<dbReference type="PANTHER" id="PTHR47417:SF1">
    <property type="entry name" value="SMR DOMAIN-CONTAINING PROTEIN YPL199C"/>
    <property type="match status" value="1"/>
</dbReference>
<dbReference type="Proteomes" id="UP000738325">
    <property type="component" value="Unassembled WGS sequence"/>
</dbReference>
<dbReference type="InterPro" id="IPR053020">
    <property type="entry name" value="Smr_domain_protein"/>
</dbReference>
<feature type="domain" description="Smr" evidence="2">
    <location>
        <begin position="169"/>
        <end position="245"/>
    </location>
</feature>
<organism evidence="3 4">
    <name type="scientific">Dissophora globulifera</name>
    <dbReference type="NCBI Taxonomy" id="979702"/>
    <lineage>
        <taxon>Eukaryota</taxon>
        <taxon>Fungi</taxon>
        <taxon>Fungi incertae sedis</taxon>
        <taxon>Mucoromycota</taxon>
        <taxon>Mortierellomycotina</taxon>
        <taxon>Mortierellomycetes</taxon>
        <taxon>Mortierellales</taxon>
        <taxon>Mortierellaceae</taxon>
        <taxon>Dissophora</taxon>
    </lineage>
</organism>
<dbReference type="SMART" id="SM01162">
    <property type="entry name" value="DUF1771"/>
    <property type="match status" value="1"/>
</dbReference>
<dbReference type="Pfam" id="PF08590">
    <property type="entry name" value="DUF1771"/>
    <property type="match status" value="1"/>
</dbReference>
<evidence type="ECO:0000313" key="3">
    <source>
        <dbReference type="EMBL" id="KAG0316641.1"/>
    </source>
</evidence>
<evidence type="ECO:0000259" key="2">
    <source>
        <dbReference type="PROSITE" id="PS50828"/>
    </source>
</evidence>
<feature type="region of interest" description="Disordered" evidence="1">
    <location>
        <begin position="1"/>
        <end position="50"/>
    </location>
</feature>
<comment type="caution">
    <text evidence="3">The sequence shown here is derived from an EMBL/GenBank/DDBJ whole genome shotgun (WGS) entry which is preliminary data.</text>
</comment>
<name>A0A9P6RBB0_9FUNG</name>
<reference evidence="3" key="1">
    <citation type="journal article" date="2020" name="Fungal Divers.">
        <title>Resolving the Mortierellaceae phylogeny through synthesis of multi-gene phylogenetics and phylogenomics.</title>
        <authorList>
            <person name="Vandepol N."/>
            <person name="Liber J."/>
            <person name="Desiro A."/>
            <person name="Na H."/>
            <person name="Kennedy M."/>
            <person name="Barry K."/>
            <person name="Grigoriev I.V."/>
            <person name="Miller A.N."/>
            <person name="O'Donnell K."/>
            <person name="Stajich J.E."/>
            <person name="Bonito G."/>
        </authorList>
    </citation>
    <scope>NUCLEOTIDE SEQUENCE</scope>
    <source>
        <strain evidence="3">REB-010B</strain>
    </source>
</reference>
<feature type="region of interest" description="Disordered" evidence="1">
    <location>
        <begin position="320"/>
        <end position="359"/>
    </location>
</feature>
<dbReference type="SUPFAM" id="SSF160443">
    <property type="entry name" value="SMR domain-like"/>
    <property type="match status" value="1"/>
</dbReference>
<evidence type="ECO:0000313" key="4">
    <source>
        <dbReference type="Proteomes" id="UP000738325"/>
    </source>
</evidence>
<dbReference type="SMART" id="SM00463">
    <property type="entry name" value="SMR"/>
    <property type="match status" value="1"/>
</dbReference>
<dbReference type="InterPro" id="IPR013899">
    <property type="entry name" value="DUF1771"/>
</dbReference>
<evidence type="ECO:0000256" key="1">
    <source>
        <dbReference type="SAM" id="MobiDB-lite"/>
    </source>
</evidence>
<feature type="compositionally biased region" description="Polar residues" evidence="1">
    <location>
        <begin position="38"/>
        <end position="50"/>
    </location>
</feature>
<dbReference type="OrthoDB" id="3231855at2759"/>